<reference evidence="6" key="2">
    <citation type="submission" date="2023-05" db="EMBL/GenBank/DDBJ databases">
        <authorList>
            <person name="Schelkunov M.I."/>
        </authorList>
    </citation>
    <scope>NUCLEOTIDE SEQUENCE</scope>
    <source>
        <strain evidence="6">Hsosn_3</strain>
        <tissue evidence="6">Leaf</tissue>
    </source>
</reference>
<reference evidence="6" key="1">
    <citation type="submission" date="2023-02" db="EMBL/GenBank/DDBJ databases">
        <title>Genome of toxic invasive species Heracleum sosnowskyi carries increased number of genes despite the absence of recent whole-genome duplications.</title>
        <authorList>
            <person name="Schelkunov M."/>
            <person name="Shtratnikova V."/>
            <person name="Makarenko M."/>
            <person name="Klepikova A."/>
            <person name="Omelchenko D."/>
            <person name="Novikova G."/>
            <person name="Obukhova E."/>
            <person name="Bogdanov V."/>
            <person name="Penin A."/>
            <person name="Logacheva M."/>
        </authorList>
    </citation>
    <scope>NUCLEOTIDE SEQUENCE</scope>
    <source>
        <strain evidence="6">Hsosn_3</strain>
        <tissue evidence="6">Leaf</tissue>
    </source>
</reference>
<gene>
    <name evidence="6" type="ORF">POM88_008760</name>
</gene>
<feature type="compositionally biased region" description="Basic and acidic residues" evidence="4">
    <location>
        <begin position="930"/>
        <end position="961"/>
    </location>
</feature>
<dbReference type="InterPro" id="IPR001356">
    <property type="entry name" value="HD"/>
</dbReference>
<dbReference type="InterPro" id="IPR035441">
    <property type="entry name" value="TFIIS/LEDGF_dom_sf"/>
</dbReference>
<dbReference type="AlphaFoldDB" id="A0AAD8N7K4"/>
<dbReference type="PANTHER" id="PTHR33400">
    <property type="entry name" value="ZINC FINGER CCCH DOMAIN-CONTAINING PROTEIN 6-RELATED"/>
    <property type="match status" value="1"/>
</dbReference>
<feature type="compositionally biased region" description="Low complexity" evidence="4">
    <location>
        <begin position="612"/>
        <end position="622"/>
    </location>
</feature>
<feature type="compositionally biased region" description="Polar residues" evidence="4">
    <location>
        <begin position="827"/>
        <end position="837"/>
    </location>
</feature>
<feature type="domain" description="Homeobox" evidence="5">
    <location>
        <begin position="66"/>
        <end position="126"/>
    </location>
</feature>
<dbReference type="Proteomes" id="UP001237642">
    <property type="component" value="Unassembled WGS sequence"/>
</dbReference>
<evidence type="ECO:0000313" key="6">
    <source>
        <dbReference type="EMBL" id="KAK1398897.1"/>
    </source>
</evidence>
<evidence type="ECO:0000256" key="3">
    <source>
        <dbReference type="PROSITE-ProRule" id="PRU00108"/>
    </source>
</evidence>
<evidence type="ECO:0000313" key="7">
    <source>
        <dbReference type="Proteomes" id="UP001237642"/>
    </source>
</evidence>
<comment type="caution">
    <text evidence="6">The sequence shown here is derived from an EMBL/GenBank/DDBJ whole genome shotgun (WGS) entry which is preliminary data.</text>
</comment>
<feature type="region of interest" description="Disordered" evidence="4">
    <location>
        <begin position="590"/>
        <end position="630"/>
    </location>
</feature>
<dbReference type="SUPFAM" id="SSF46689">
    <property type="entry name" value="Homeodomain-like"/>
    <property type="match status" value="1"/>
</dbReference>
<dbReference type="PROSITE" id="PS50071">
    <property type="entry name" value="HOMEOBOX_2"/>
    <property type="match status" value="1"/>
</dbReference>
<keyword evidence="3 6" id="KW-0371">Homeobox</keyword>
<feature type="compositionally biased region" description="Polar residues" evidence="4">
    <location>
        <begin position="368"/>
        <end position="381"/>
    </location>
</feature>
<keyword evidence="2 3" id="KW-0238">DNA-binding</keyword>
<protein>
    <submittedName>
        <fullName evidence="6">Homeobox domain-containing protein</fullName>
    </submittedName>
</protein>
<proteinExistence type="predicted"/>
<feature type="DNA-binding region" description="Homeobox" evidence="3">
    <location>
        <begin position="68"/>
        <end position="127"/>
    </location>
</feature>
<comment type="subcellular location">
    <subcellularLocation>
        <location evidence="1 3">Nucleus</location>
    </subcellularLocation>
</comment>
<sequence>MAVSDVNQLQMAVSSSTTSFSDLIDSQKELIQSQIEHLQNLVVAQCKLTGVNPLSQEMAAGALSIKIGKRPRDLLNPKAMKYMQSFFSIKDATNKRESREISALFGVTATQVREFFNGQRSRVRRFVRLSGEKANRSNKCQEQEGPLFSDPNVPSNTLPLNTMAPINAEGPSCSTQDEDVPPGLNDLDKHFVENIFTLMRKEDKFSGQVKLMEWILQIQDSTVLHWFLTKGGVMILATWLGQAAMEEQTTVLHVIIKVLCHLPLHKALPAHMSAILQSVNKLRFYRSSDISNRARVLLSKWSKIFARSQNLKKSNAVKSTSECQDEMLLKQSIGEIMGSESWEKKADNLQDPANKGYSGTENLRKLESSQPVKLLTSSADDSTNKKLVRGSASHTRERRKVQLVEQPGQKVTGRSSQLARPPATQERPLSADEIQKAKLRAQFMQTKYGKPITISDGSPRKVPHPQVSMSQATSRSNICAKIEEHKKPTTNEPKLDPVSNKMNQDAYELVSKKTKRVQISWQTPPEMRINSGWMVGTGVNSKEVEFQRNRIRREKEIIYKTIHEIPSDPKGPWDREIDYDDSLTPEIPIEQLPDAEGTENTVSQSQSEEARATSTATTSQSSNGNGNMPEPDFELLAVLLKNPDLVFALTSAEGGGNLSSQDTMKLLDMLKSNGVSSAVGSLTGVGTKAEEKIEVSLPSPTPSSNPVTSAWGAAAKNPFSWQPATVYGEESHMSAVTATIQSQVYSTGMVLPQRPVIAPSPAEPIVTQTPMYQRAISATFPENRARVAVPLLNQTAPEILHNQNNFTVSNLGPHNSLAAPSTMPHLMQTSARSQMRQPSADIPEPQFPTASWRDRQSPTPNSEFHTNYNNNYNAYAGGTQQAPTGHPRNRNEMIGDLRYNTWSPDNSPVRSQQSGWSYGQPRTNNGQNYRVDRSRQQLQPRHPEYRDHSRNDERRWRDQRR</sequence>
<dbReference type="EMBL" id="JAUIZM010000002">
    <property type="protein sequence ID" value="KAK1398897.1"/>
    <property type="molecule type" value="Genomic_DNA"/>
</dbReference>
<dbReference type="InterPro" id="IPR009057">
    <property type="entry name" value="Homeodomain-like_sf"/>
</dbReference>
<keyword evidence="7" id="KW-1185">Reference proteome</keyword>
<dbReference type="GO" id="GO:0005634">
    <property type="term" value="C:nucleus"/>
    <property type="evidence" value="ECO:0007669"/>
    <property type="project" value="UniProtKB-SubCell"/>
</dbReference>
<dbReference type="GO" id="GO:0010228">
    <property type="term" value="P:vegetative to reproductive phase transition of meristem"/>
    <property type="evidence" value="ECO:0007669"/>
    <property type="project" value="TreeGrafter"/>
</dbReference>
<dbReference type="PANTHER" id="PTHR33400:SF6">
    <property type="entry name" value="HOMEOBOX PROTEIN LUMINIDEPENDENS"/>
    <property type="match status" value="1"/>
</dbReference>
<feature type="region of interest" description="Disordered" evidence="4">
    <location>
        <begin position="366"/>
        <end position="430"/>
    </location>
</feature>
<evidence type="ECO:0000259" key="5">
    <source>
        <dbReference type="PROSITE" id="PS50071"/>
    </source>
</evidence>
<dbReference type="SUPFAM" id="SSF47676">
    <property type="entry name" value="Conserved domain common to transcription factors TFIIS, elongin A, CRSP70"/>
    <property type="match status" value="1"/>
</dbReference>
<organism evidence="6 7">
    <name type="scientific">Heracleum sosnowskyi</name>
    <dbReference type="NCBI Taxonomy" id="360622"/>
    <lineage>
        <taxon>Eukaryota</taxon>
        <taxon>Viridiplantae</taxon>
        <taxon>Streptophyta</taxon>
        <taxon>Embryophyta</taxon>
        <taxon>Tracheophyta</taxon>
        <taxon>Spermatophyta</taxon>
        <taxon>Magnoliopsida</taxon>
        <taxon>eudicotyledons</taxon>
        <taxon>Gunneridae</taxon>
        <taxon>Pentapetalae</taxon>
        <taxon>asterids</taxon>
        <taxon>campanulids</taxon>
        <taxon>Apiales</taxon>
        <taxon>Apiaceae</taxon>
        <taxon>Apioideae</taxon>
        <taxon>apioid superclade</taxon>
        <taxon>Tordylieae</taxon>
        <taxon>Tordyliinae</taxon>
        <taxon>Heracleum</taxon>
    </lineage>
</organism>
<feature type="compositionally biased region" description="Low complexity" evidence="4">
    <location>
        <begin position="867"/>
        <end position="876"/>
    </location>
</feature>
<feature type="compositionally biased region" description="Polar residues" evidence="4">
    <location>
        <begin position="857"/>
        <end position="866"/>
    </location>
</feature>
<evidence type="ECO:0000256" key="1">
    <source>
        <dbReference type="ARBA" id="ARBA00004123"/>
    </source>
</evidence>
<accession>A0AAD8N7K4</accession>
<name>A0AAD8N7K4_9APIA</name>
<feature type="compositionally biased region" description="Polar residues" evidence="4">
    <location>
        <begin position="900"/>
        <end position="928"/>
    </location>
</feature>
<feature type="region of interest" description="Disordered" evidence="4">
    <location>
        <begin position="827"/>
        <end position="961"/>
    </location>
</feature>
<dbReference type="GO" id="GO:0003677">
    <property type="term" value="F:DNA binding"/>
    <property type="evidence" value="ECO:0007669"/>
    <property type="project" value="UniProtKB-UniRule"/>
</dbReference>
<evidence type="ECO:0000256" key="4">
    <source>
        <dbReference type="SAM" id="MobiDB-lite"/>
    </source>
</evidence>
<keyword evidence="3" id="KW-0539">Nucleus</keyword>
<feature type="region of interest" description="Disordered" evidence="4">
    <location>
        <begin position="450"/>
        <end position="474"/>
    </location>
</feature>
<evidence type="ECO:0000256" key="2">
    <source>
        <dbReference type="ARBA" id="ARBA00023125"/>
    </source>
</evidence>